<dbReference type="Gene3D" id="2.60.40.3440">
    <property type="match status" value="1"/>
</dbReference>
<name>A0AA46TEZ8_9ACTN</name>
<feature type="signal peptide" evidence="1">
    <location>
        <begin position="1"/>
        <end position="34"/>
    </location>
</feature>
<dbReference type="Gene3D" id="2.60.40.10">
    <property type="entry name" value="Immunoglobulins"/>
    <property type="match status" value="2"/>
</dbReference>
<dbReference type="RefSeq" id="WP_271631944.1">
    <property type="nucleotide sequence ID" value="NZ_CP094970.1"/>
</dbReference>
<dbReference type="AlphaFoldDB" id="A0AA46TEZ8"/>
<keyword evidence="1" id="KW-0732">Signal</keyword>
<gene>
    <name evidence="4" type="ORF">L0C25_12300</name>
</gene>
<dbReference type="InterPro" id="IPR032109">
    <property type="entry name" value="Big_3_5"/>
</dbReference>
<dbReference type="EMBL" id="CP094970">
    <property type="protein sequence ID" value="UYM03338.1"/>
    <property type="molecule type" value="Genomic_DNA"/>
</dbReference>
<organism evidence="4 5">
    <name type="scientific">Solicola gregarius</name>
    <dbReference type="NCBI Taxonomy" id="2908642"/>
    <lineage>
        <taxon>Bacteria</taxon>
        <taxon>Bacillati</taxon>
        <taxon>Actinomycetota</taxon>
        <taxon>Actinomycetes</taxon>
        <taxon>Propionibacteriales</taxon>
        <taxon>Nocardioidaceae</taxon>
        <taxon>Solicola</taxon>
    </lineage>
</organism>
<dbReference type="GO" id="GO:0005975">
    <property type="term" value="P:carbohydrate metabolic process"/>
    <property type="evidence" value="ECO:0007669"/>
    <property type="project" value="UniProtKB-ARBA"/>
</dbReference>
<evidence type="ECO:0000256" key="1">
    <source>
        <dbReference type="SAM" id="SignalP"/>
    </source>
</evidence>
<evidence type="ECO:0000259" key="3">
    <source>
        <dbReference type="Pfam" id="PF20611"/>
    </source>
</evidence>
<feature type="chain" id="PRO_5041202350" evidence="1">
    <location>
        <begin position="35"/>
        <end position="653"/>
    </location>
</feature>
<keyword evidence="5" id="KW-1185">Reference proteome</keyword>
<dbReference type="InterPro" id="IPR013783">
    <property type="entry name" value="Ig-like_fold"/>
</dbReference>
<dbReference type="Pfam" id="PF20611">
    <property type="entry name" value="DUF6801"/>
    <property type="match status" value="1"/>
</dbReference>
<dbReference type="Pfam" id="PF17963">
    <property type="entry name" value="Big_9"/>
    <property type="match status" value="1"/>
</dbReference>
<evidence type="ECO:0000313" key="5">
    <source>
        <dbReference type="Proteomes" id="UP001164390"/>
    </source>
</evidence>
<feature type="domain" description="DUF6801" evidence="3">
    <location>
        <begin position="292"/>
        <end position="457"/>
    </location>
</feature>
<dbReference type="Proteomes" id="UP001164390">
    <property type="component" value="Chromosome"/>
</dbReference>
<evidence type="ECO:0000259" key="2">
    <source>
        <dbReference type="Pfam" id="PF16640"/>
    </source>
</evidence>
<feature type="domain" description="Bacterial Ig-like" evidence="2">
    <location>
        <begin position="471"/>
        <end position="553"/>
    </location>
</feature>
<proteinExistence type="predicted"/>
<protein>
    <submittedName>
        <fullName evidence="4">Ig-like domain repeat protein</fullName>
    </submittedName>
</protein>
<dbReference type="KEGG" id="sgrg:L0C25_12300"/>
<accession>A0AA46TEZ8</accession>
<reference evidence="4" key="1">
    <citation type="submission" date="2022-01" db="EMBL/GenBank/DDBJ databases">
        <title>Nocardioidaceae gen. sp. A5X3R13.</title>
        <authorList>
            <person name="Lopez Marin M.A."/>
            <person name="Uhlik O."/>
        </authorList>
    </citation>
    <scope>NUCLEOTIDE SEQUENCE</scope>
    <source>
        <strain evidence="4">A5X3R13</strain>
    </source>
</reference>
<sequence length="653" mass="68943">MGASQRLRHGLTACGTAAALVVGSTTLTAPAASAAPDVPVAQDIDHPGPVYRTTAYVTDGDQTVDLQSTGGDGEISYQIVDPPMVDGQAVGTVKIDGGVATITPYNAAPPGPLTFTYKAVDADGDESNVATVGFDVINVDPITRDLDFQTEQDTPLDLWPFARDAETGPFIWNYADSRVTYGEPTHGTIEPFFTEDDDLPEFAGVGHKAIYVPDDGYTGEDSFSYTMSDEDGVKSTHTITVDVAEPAEPQRGVINDLRFRCAFNVKTNEQGQADPDGEYDEAATKLISRVMGGDVAFRIDVRAKAPKTLAPGEKYTVPDQQIDLKMPQGMVELLAGDDLTVPGASLERVGFGQTAVGGQSTASAHFTETATGEEYDVAMSGLKSPMRPISLPVPSDGVTIPVEGALPELTAPQSGKVVVSMPEEFFIDSILEPGVLGGVIKYVGLRCYAFPGQDLKIISSRVVVQAATTTTATSPKVAYGRPAKVNVKVSDKAAGKVSVFKGKKRLGSAKLAKGKATVKLGRTALKPGKHKLQVKFAGSTRFKASKATTTLRVAKARSTVRAAKVGPKKVVAKKTRAKVRVNVRAAGLKPGGKVTIRSGGKVIGKGQVRKGALTLRVQKFARPGKKTLVVKYAGNATVKGDAGRLTIRVVKRR</sequence>
<dbReference type="InterPro" id="IPR046542">
    <property type="entry name" value="DUF6801"/>
</dbReference>
<evidence type="ECO:0000313" key="4">
    <source>
        <dbReference type="EMBL" id="UYM03338.1"/>
    </source>
</evidence>
<dbReference type="Pfam" id="PF16640">
    <property type="entry name" value="Big_3_5"/>
    <property type="match status" value="1"/>
</dbReference>